<keyword evidence="4 12" id="KW-0808">Transferase</keyword>
<evidence type="ECO:0000256" key="8">
    <source>
        <dbReference type="ARBA" id="ARBA00022840"/>
    </source>
</evidence>
<dbReference type="CDD" id="cd01174">
    <property type="entry name" value="ribokinase"/>
    <property type="match status" value="1"/>
</dbReference>
<feature type="binding site" evidence="12">
    <location>
        <position position="283"/>
    </location>
    <ligand>
        <name>K(+)</name>
        <dbReference type="ChEBI" id="CHEBI:29103"/>
    </ligand>
</feature>
<evidence type="ECO:0000256" key="6">
    <source>
        <dbReference type="ARBA" id="ARBA00022741"/>
    </source>
</evidence>
<keyword evidence="9 12" id="KW-0460">Magnesium</keyword>
<dbReference type="HAMAP" id="MF_01987">
    <property type="entry name" value="Ribokinase"/>
    <property type="match status" value="1"/>
</dbReference>
<evidence type="ECO:0000313" key="15">
    <source>
        <dbReference type="Proteomes" id="UP001500622"/>
    </source>
</evidence>
<evidence type="ECO:0000256" key="5">
    <source>
        <dbReference type="ARBA" id="ARBA00022723"/>
    </source>
</evidence>
<feature type="binding site" evidence="12">
    <location>
        <position position="181"/>
    </location>
    <ligand>
        <name>ATP</name>
        <dbReference type="ChEBI" id="CHEBI:30616"/>
    </ligand>
</feature>
<feature type="binding site" evidence="12">
    <location>
        <begin position="46"/>
        <end position="50"/>
    </location>
    <ligand>
        <name>substrate</name>
    </ligand>
</feature>
<comment type="activity regulation">
    <text evidence="12">Activated by a monovalent cation that binds near, but not in, the active site. The most likely occupant of the site in vivo is potassium. Ion binding induces a conformational change that may alter substrate affinity.</text>
</comment>
<dbReference type="Proteomes" id="UP001500622">
    <property type="component" value="Unassembled WGS sequence"/>
</dbReference>
<feature type="binding site" evidence="12">
    <location>
        <position position="278"/>
    </location>
    <ligand>
        <name>K(+)</name>
        <dbReference type="ChEBI" id="CHEBI:29103"/>
    </ligand>
</feature>
<feature type="domain" description="Carbohydrate kinase PfkB" evidence="13">
    <location>
        <begin position="10"/>
        <end position="290"/>
    </location>
</feature>
<evidence type="ECO:0000256" key="4">
    <source>
        <dbReference type="ARBA" id="ARBA00022679"/>
    </source>
</evidence>
<comment type="catalytic activity">
    <reaction evidence="12">
        <text>D-ribose + ATP = D-ribose 5-phosphate + ADP + H(+)</text>
        <dbReference type="Rhea" id="RHEA:13697"/>
        <dbReference type="ChEBI" id="CHEBI:15378"/>
        <dbReference type="ChEBI" id="CHEBI:30616"/>
        <dbReference type="ChEBI" id="CHEBI:47013"/>
        <dbReference type="ChEBI" id="CHEBI:78346"/>
        <dbReference type="ChEBI" id="CHEBI:456216"/>
        <dbReference type="EC" id="2.7.1.15"/>
    </reaction>
</comment>
<sequence>MSSVTEPTPQVTVVGSVNRDVVVRVPQLPRPGETLAARGTSERIGGKGANQAVAAARLGARTCWVGAVGHDGADVLAALEAHGIDVGSAVRVEDVRTGTALVFVEDSGENMVVIDAGANGRIRPEDLPRRITGALLLQHEVPATVIDRALLAADGLTILNPAPWRPVAAETLSRVDVLVVNATELAELTGRPVPRDAAAAADAVAALDAVPTVVTTLGAGGAVIRHHGDTRHLAAPSVPSHDTVGAGDTFCGALAVALVEGADMVEAARFAVHAASIAVSRPGGQEAMPTAEEVHAFLQAGTAPAVP</sequence>
<evidence type="ECO:0000256" key="10">
    <source>
        <dbReference type="ARBA" id="ARBA00022958"/>
    </source>
</evidence>
<feature type="binding site" evidence="12">
    <location>
        <begin position="216"/>
        <end position="221"/>
    </location>
    <ligand>
        <name>ATP</name>
        <dbReference type="ChEBI" id="CHEBI:30616"/>
    </ligand>
</feature>
<comment type="function">
    <text evidence="12">Catalyzes the phosphorylation of ribose at O-5 in a reaction requiring ATP and magnesium. The resulting D-ribose-5-phosphate can then be used either for sythesis of nucleotides, histidine, and tryptophan, or as a component of the pentose phosphate pathway.</text>
</comment>
<dbReference type="EC" id="2.7.1.15" evidence="2 12"/>
<feature type="binding site" evidence="12">
    <location>
        <position position="244"/>
    </location>
    <ligand>
        <name>K(+)</name>
        <dbReference type="ChEBI" id="CHEBI:29103"/>
    </ligand>
</feature>
<comment type="similarity">
    <text evidence="1">Belongs to the carbohydrate kinase pfkB family.</text>
</comment>
<evidence type="ECO:0000256" key="7">
    <source>
        <dbReference type="ARBA" id="ARBA00022777"/>
    </source>
</evidence>
<comment type="similarity">
    <text evidence="12">Belongs to the carbohydrate kinase PfkB family. Ribokinase subfamily.</text>
</comment>
<dbReference type="PROSITE" id="PS00584">
    <property type="entry name" value="PFKB_KINASES_2"/>
    <property type="match status" value="1"/>
</dbReference>
<dbReference type="Pfam" id="PF00294">
    <property type="entry name" value="PfkB"/>
    <property type="match status" value="1"/>
</dbReference>
<comment type="pathway">
    <text evidence="12">Carbohydrate metabolism; D-ribose degradation; D-ribose 5-phosphate from beta-D-ribopyranose: step 2/2.</text>
</comment>
<dbReference type="PANTHER" id="PTHR10584">
    <property type="entry name" value="SUGAR KINASE"/>
    <property type="match status" value="1"/>
</dbReference>
<dbReference type="PANTHER" id="PTHR10584:SF166">
    <property type="entry name" value="RIBOKINASE"/>
    <property type="match status" value="1"/>
</dbReference>
<keyword evidence="10 12" id="KW-0630">Potassium</keyword>
<proteinExistence type="inferred from homology"/>
<accession>A0ABP8LNZ7</accession>
<keyword evidence="11 12" id="KW-0119">Carbohydrate metabolism</keyword>
<feature type="binding site" evidence="12">
    <location>
        <position position="242"/>
    </location>
    <ligand>
        <name>K(+)</name>
        <dbReference type="ChEBI" id="CHEBI:29103"/>
    </ligand>
</feature>
<evidence type="ECO:0000256" key="12">
    <source>
        <dbReference type="HAMAP-Rule" id="MF_01987"/>
    </source>
</evidence>
<evidence type="ECO:0000313" key="14">
    <source>
        <dbReference type="EMBL" id="GAA4431671.1"/>
    </source>
</evidence>
<keyword evidence="7 12" id="KW-0418">Kinase</keyword>
<feature type="binding site" evidence="12">
    <location>
        <begin position="247"/>
        <end position="248"/>
    </location>
    <ligand>
        <name>ATP</name>
        <dbReference type="ChEBI" id="CHEBI:30616"/>
    </ligand>
</feature>
<dbReference type="InterPro" id="IPR011877">
    <property type="entry name" value="Ribokinase"/>
</dbReference>
<keyword evidence="12" id="KW-0963">Cytoplasm</keyword>
<keyword evidence="15" id="KW-1185">Reference proteome</keyword>
<evidence type="ECO:0000259" key="13">
    <source>
        <dbReference type="Pfam" id="PF00294"/>
    </source>
</evidence>
<dbReference type="InterPro" id="IPR029056">
    <property type="entry name" value="Ribokinase-like"/>
</dbReference>
<feature type="binding site" evidence="12">
    <location>
        <begin position="18"/>
        <end position="20"/>
    </location>
    <ligand>
        <name>substrate</name>
    </ligand>
</feature>
<name>A0ABP8LNZ7_9MICO</name>
<feature type="binding site" evidence="12">
    <location>
        <position position="140"/>
    </location>
    <ligand>
        <name>substrate</name>
    </ligand>
</feature>
<feature type="binding site" evidence="12">
    <location>
        <position position="248"/>
    </location>
    <ligand>
        <name>substrate</name>
    </ligand>
</feature>
<keyword evidence="5 12" id="KW-0479">Metal-binding</keyword>
<dbReference type="InterPro" id="IPR002139">
    <property type="entry name" value="Ribo/fructo_kinase"/>
</dbReference>
<dbReference type="RefSeq" id="WP_345218150.1">
    <property type="nucleotide sequence ID" value="NZ_BAABGN010000013.1"/>
</dbReference>
<dbReference type="EMBL" id="BAABGN010000013">
    <property type="protein sequence ID" value="GAA4431671.1"/>
    <property type="molecule type" value="Genomic_DNA"/>
</dbReference>
<reference evidence="15" key="1">
    <citation type="journal article" date="2019" name="Int. J. Syst. Evol. Microbiol.">
        <title>The Global Catalogue of Microorganisms (GCM) 10K type strain sequencing project: providing services to taxonomists for standard genome sequencing and annotation.</title>
        <authorList>
            <consortium name="The Broad Institute Genomics Platform"/>
            <consortium name="The Broad Institute Genome Sequencing Center for Infectious Disease"/>
            <person name="Wu L."/>
            <person name="Ma J."/>
        </authorList>
    </citation>
    <scope>NUCLEOTIDE SEQUENCE [LARGE SCALE GENOMIC DNA]</scope>
    <source>
        <strain evidence="15">JCM 17810</strain>
    </source>
</reference>
<dbReference type="InterPro" id="IPR011611">
    <property type="entry name" value="PfkB_dom"/>
</dbReference>
<comment type="caution">
    <text evidence="12">Lacks conserved residue(s) required for the propagation of feature annotation.</text>
</comment>
<comment type="subunit">
    <text evidence="12">Homodimer.</text>
</comment>
<gene>
    <name evidence="12" type="primary">rbsK</name>
    <name evidence="14" type="ORF">GCM10023169_36460</name>
</gene>
<feature type="binding site" evidence="12">
    <location>
        <position position="281"/>
    </location>
    <ligand>
        <name>K(+)</name>
        <dbReference type="ChEBI" id="CHEBI:29103"/>
    </ligand>
</feature>
<organism evidence="14 15">
    <name type="scientific">Georgenia halophila</name>
    <dbReference type="NCBI Taxonomy" id="620889"/>
    <lineage>
        <taxon>Bacteria</taxon>
        <taxon>Bacillati</taxon>
        <taxon>Actinomycetota</taxon>
        <taxon>Actinomycetes</taxon>
        <taxon>Micrococcales</taxon>
        <taxon>Bogoriellaceae</taxon>
        <taxon>Georgenia</taxon>
    </lineage>
</organism>
<keyword evidence="8 12" id="KW-0067">ATP-binding</keyword>
<dbReference type="Gene3D" id="3.40.1190.20">
    <property type="match status" value="1"/>
</dbReference>
<comment type="caution">
    <text evidence="14">The sequence shown here is derived from an EMBL/GenBank/DDBJ whole genome shotgun (WGS) entry which is preliminary data.</text>
</comment>
<keyword evidence="6 12" id="KW-0547">Nucleotide-binding</keyword>
<dbReference type="InterPro" id="IPR002173">
    <property type="entry name" value="Carboh/pur_kinase_PfkB_CS"/>
</dbReference>
<evidence type="ECO:0000256" key="11">
    <source>
        <dbReference type="ARBA" id="ARBA00023277"/>
    </source>
</evidence>
<feature type="active site" description="Proton acceptor" evidence="12">
    <location>
        <position position="248"/>
    </location>
</feature>
<dbReference type="SUPFAM" id="SSF53613">
    <property type="entry name" value="Ribokinase-like"/>
    <property type="match status" value="1"/>
</dbReference>
<evidence type="ECO:0000256" key="3">
    <source>
        <dbReference type="ARBA" id="ARBA00016943"/>
    </source>
</evidence>
<comment type="subcellular location">
    <subcellularLocation>
        <location evidence="12">Cytoplasm</location>
    </subcellularLocation>
</comment>
<comment type="cofactor">
    <cofactor evidence="12">
        <name>Mg(2+)</name>
        <dbReference type="ChEBI" id="CHEBI:18420"/>
    </cofactor>
    <text evidence="12">Requires a divalent cation, most likely magnesium in vivo, as an electrophilic catalyst to aid phosphoryl group transfer. It is the chelate of the metal and the nucleotide that is the actual substrate.</text>
</comment>
<evidence type="ECO:0000256" key="1">
    <source>
        <dbReference type="ARBA" id="ARBA00005380"/>
    </source>
</evidence>
<evidence type="ECO:0000256" key="2">
    <source>
        <dbReference type="ARBA" id="ARBA00012035"/>
    </source>
</evidence>
<dbReference type="PRINTS" id="PR00990">
    <property type="entry name" value="RIBOKINASE"/>
</dbReference>
<protein>
    <recommendedName>
        <fullName evidence="3 12">Ribokinase</fullName>
        <shortName evidence="12">RK</shortName>
        <ecNumber evidence="2 12">2.7.1.15</ecNumber>
    </recommendedName>
</protein>
<evidence type="ECO:0000256" key="9">
    <source>
        <dbReference type="ARBA" id="ARBA00022842"/>
    </source>
</evidence>